<name>A0A409VET9_9AGAR</name>
<evidence type="ECO:0000256" key="7">
    <source>
        <dbReference type="SAM" id="Phobius"/>
    </source>
</evidence>
<dbReference type="OrthoDB" id="2317211at2759"/>
<evidence type="ECO:0000256" key="5">
    <source>
        <dbReference type="ARBA" id="ARBA00023128"/>
    </source>
</evidence>
<organism evidence="8 9">
    <name type="scientific">Panaeolus cyanescens</name>
    <dbReference type="NCBI Taxonomy" id="181874"/>
    <lineage>
        <taxon>Eukaryota</taxon>
        <taxon>Fungi</taxon>
        <taxon>Dikarya</taxon>
        <taxon>Basidiomycota</taxon>
        <taxon>Agaricomycotina</taxon>
        <taxon>Agaricomycetes</taxon>
        <taxon>Agaricomycetidae</taxon>
        <taxon>Agaricales</taxon>
        <taxon>Agaricineae</taxon>
        <taxon>Galeropsidaceae</taxon>
        <taxon>Panaeolus</taxon>
    </lineage>
</organism>
<keyword evidence="4 7" id="KW-1133">Transmembrane helix</keyword>
<sequence length="61" mass="7035">MPIAPITGKLRKRFWLDIGCALGLGVSAGYAYWYGYHLKAVENQENFYIKLERERARNAQS</sequence>
<evidence type="ECO:0000256" key="6">
    <source>
        <dbReference type="ARBA" id="ARBA00023136"/>
    </source>
</evidence>
<evidence type="ECO:0000313" key="8">
    <source>
        <dbReference type="EMBL" id="PPQ64217.1"/>
    </source>
</evidence>
<feature type="transmembrane region" description="Helical" evidence="7">
    <location>
        <begin position="14"/>
        <end position="33"/>
    </location>
</feature>
<keyword evidence="9" id="KW-1185">Reference proteome</keyword>
<dbReference type="PANTHER" id="PTHR28264">
    <property type="entry name" value="CYTOCHROME C OXIDASE SUBUNIT 7A"/>
    <property type="match status" value="1"/>
</dbReference>
<keyword evidence="2 7" id="KW-0812">Transmembrane</keyword>
<keyword evidence="5" id="KW-0496">Mitochondrion</keyword>
<comment type="caution">
    <text evidence="8">The sequence shown here is derived from an EMBL/GenBank/DDBJ whole genome shotgun (WGS) entry which is preliminary data.</text>
</comment>
<evidence type="ECO:0000256" key="4">
    <source>
        <dbReference type="ARBA" id="ARBA00022989"/>
    </source>
</evidence>
<evidence type="ECO:0000256" key="3">
    <source>
        <dbReference type="ARBA" id="ARBA00022792"/>
    </source>
</evidence>
<evidence type="ECO:0000256" key="1">
    <source>
        <dbReference type="ARBA" id="ARBA00004273"/>
    </source>
</evidence>
<keyword evidence="3" id="KW-0999">Mitochondrion inner membrane</keyword>
<dbReference type="PANTHER" id="PTHR28264:SF1">
    <property type="entry name" value="CYTOCHROME C OXIDASE SUBUNIT 6C"/>
    <property type="match status" value="1"/>
</dbReference>
<keyword evidence="6 7" id="KW-0472">Membrane</keyword>
<dbReference type="InParanoid" id="A0A409VET9"/>
<dbReference type="GO" id="GO:0005743">
    <property type="term" value="C:mitochondrial inner membrane"/>
    <property type="evidence" value="ECO:0007669"/>
    <property type="project" value="UniProtKB-SubCell"/>
</dbReference>
<dbReference type="EMBL" id="NHTK01006090">
    <property type="protein sequence ID" value="PPQ64217.1"/>
    <property type="molecule type" value="Genomic_DNA"/>
</dbReference>
<gene>
    <name evidence="8" type="ORF">CVT24_008593</name>
</gene>
<reference evidence="8 9" key="1">
    <citation type="journal article" date="2018" name="Evol. Lett.">
        <title>Horizontal gene cluster transfer increased hallucinogenic mushroom diversity.</title>
        <authorList>
            <person name="Reynolds H.T."/>
            <person name="Vijayakumar V."/>
            <person name="Gluck-Thaler E."/>
            <person name="Korotkin H.B."/>
            <person name="Matheny P.B."/>
            <person name="Slot J.C."/>
        </authorList>
    </citation>
    <scope>NUCLEOTIDE SEQUENCE [LARGE SCALE GENOMIC DNA]</scope>
    <source>
        <strain evidence="8 9">2629</strain>
    </source>
</reference>
<proteinExistence type="predicted"/>
<dbReference type="CDD" id="cd22888">
    <property type="entry name" value="CcO_VIIa_fungal"/>
    <property type="match status" value="1"/>
</dbReference>
<evidence type="ECO:0000256" key="2">
    <source>
        <dbReference type="ARBA" id="ARBA00022692"/>
    </source>
</evidence>
<dbReference type="Proteomes" id="UP000284842">
    <property type="component" value="Unassembled WGS sequence"/>
</dbReference>
<accession>A0A409VET9</accession>
<evidence type="ECO:0008006" key="10">
    <source>
        <dbReference type="Google" id="ProtNLM"/>
    </source>
</evidence>
<dbReference type="AlphaFoldDB" id="A0A409VET9"/>
<dbReference type="STRING" id="181874.A0A409VET9"/>
<dbReference type="GO" id="GO:0004129">
    <property type="term" value="F:cytochrome-c oxidase activity"/>
    <property type="evidence" value="ECO:0007669"/>
    <property type="project" value="TreeGrafter"/>
</dbReference>
<evidence type="ECO:0000313" key="9">
    <source>
        <dbReference type="Proteomes" id="UP000284842"/>
    </source>
</evidence>
<dbReference type="GO" id="GO:0006123">
    <property type="term" value="P:mitochondrial electron transport, cytochrome c to oxygen"/>
    <property type="evidence" value="ECO:0007669"/>
    <property type="project" value="TreeGrafter"/>
</dbReference>
<comment type="subcellular location">
    <subcellularLocation>
        <location evidence="1">Mitochondrion inner membrane</location>
    </subcellularLocation>
</comment>
<protein>
    <recommendedName>
        <fullName evidence="10">Cytochrome c oxidase polypeptide VIIA</fullName>
    </recommendedName>
</protein>
<dbReference type="FunCoup" id="A0A409VET9">
    <property type="interactions" value="70"/>
</dbReference>